<organism evidence="2 3">
    <name type="scientific">Lachnellula occidentalis</name>
    <dbReference type="NCBI Taxonomy" id="215460"/>
    <lineage>
        <taxon>Eukaryota</taxon>
        <taxon>Fungi</taxon>
        <taxon>Dikarya</taxon>
        <taxon>Ascomycota</taxon>
        <taxon>Pezizomycotina</taxon>
        <taxon>Leotiomycetes</taxon>
        <taxon>Helotiales</taxon>
        <taxon>Lachnaceae</taxon>
        <taxon>Lachnellula</taxon>
    </lineage>
</organism>
<proteinExistence type="predicted"/>
<sequence length="405" mass="44329">MPPSLDEDGIDYHGHGHGHGDGDTIIVKGEDEWSRPSSQESDMSPELEPLVNHLLSQITPQHLESPEPVEGDIPSTDPRIDQIPRKQKPRIVNLTMEERLQTMPEIRPLPWRAGVEPGADNETGGDSRRKQIRFGCLLATRGEVQNPPCNSCANGRGKFDTCVALEGFFKGACASCQLSGRPNRCSIKVNDDVPESSPAVRTPAAPQLNGTPREQPSSEGPRPKRRRTQTQKKRESKVPEWESARPQWEQELGDSQARQQLSGMAQRTWAPVNPASATPQSQIMMNGNGNGVRSVPIPIPIPQNNTARTNPLPIGWATVNQPSPAPGKPRYSTGGDSNGMGYPNSVEQNKREETVMDDRGSGAPIDALPKHKQRQVYGLISGLQGGIQHIQRELDTLKRALGIDD</sequence>
<name>A0A8H8REV7_9HELO</name>
<feature type="region of interest" description="Disordered" evidence="1">
    <location>
        <begin position="319"/>
        <end position="345"/>
    </location>
</feature>
<feature type="region of interest" description="Disordered" evidence="1">
    <location>
        <begin position="189"/>
        <end position="258"/>
    </location>
</feature>
<accession>A0A8H8REV7</accession>
<keyword evidence="3" id="KW-1185">Reference proteome</keyword>
<evidence type="ECO:0000256" key="1">
    <source>
        <dbReference type="SAM" id="MobiDB-lite"/>
    </source>
</evidence>
<dbReference type="OrthoDB" id="3589576at2759"/>
<comment type="caution">
    <text evidence="2">The sequence shown here is derived from an EMBL/GenBank/DDBJ whole genome shotgun (WGS) entry which is preliminary data.</text>
</comment>
<dbReference type="AlphaFoldDB" id="A0A8H8REV7"/>
<dbReference type="InterPro" id="IPR022190">
    <property type="entry name" value="DUF3716"/>
</dbReference>
<feature type="compositionally biased region" description="Polar residues" evidence="1">
    <location>
        <begin position="208"/>
        <end position="218"/>
    </location>
</feature>
<feature type="region of interest" description="Disordered" evidence="1">
    <location>
        <begin position="60"/>
        <end position="81"/>
    </location>
</feature>
<evidence type="ECO:0000313" key="2">
    <source>
        <dbReference type="EMBL" id="TVY34075.1"/>
    </source>
</evidence>
<dbReference type="Pfam" id="PF12511">
    <property type="entry name" value="DUF3716"/>
    <property type="match status" value="1"/>
</dbReference>
<dbReference type="EMBL" id="QGMI01001235">
    <property type="protein sequence ID" value="TVY34075.1"/>
    <property type="molecule type" value="Genomic_DNA"/>
</dbReference>
<gene>
    <name evidence="2" type="ORF">LOCC1_G007307</name>
</gene>
<reference evidence="2 3" key="1">
    <citation type="submission" date="2018-05" db="EMBL/GenBank/DDBJ databases">
        <title>Genome sequencing and assembly of the regulated plant pathogen Lachnellula willkommii and related sister species for the development of diagnostic species identification markers.</title>
        <authorList>
            <person name="Giroux E."/>
            <person name="Bilodeau G."/>
        </authorList>
    </citation>
    <scope>NUCLEOTIDE SEQUENCE [LARGE SCALE GENOMIC DNA]</scope>
    <source>
        <strain evidence="2 3">CBS 160.35</strain>
    </source>
</reference>
<feature type="compositionally biased region" description="Basic and acidic residues" evidence="1">
    <location>
        <begin position="232"/>
        <end position="243"/>
    </location>
</feature>
<protein>
    <submittedName>
        <fullName evidence="2">Uncharacterized protein</fullName>
    </submittedName>
</protein>
<feature type="region of interest" description="Disordered" evidence="1">
    <location>
        <begin position="1"/>
        <end position="47"/>
    </location>
</feature>
<feature type="compositionally biased region" description="Basic and acidic residues" evidence="1">
    <location>
        <begin position="10"/>
        <end position="34"/>
    </location>
</feature>
<dbReference type="Proteomes" id="UP000443090">
    <property type="component" value="Unassembled WGS sequence"/>
</dbReference>
<evidence type="ECO:0000313" key="3">
    <source>
        <dbReference type="Proteomes" id="UP000443090"/>
    </source>
</evidence>